<dbReference type="PANTHER" id="PTHR42713:SF3">
    <property type="entry name" value="TRANSCRIPTIONAL REGULATORY PROTEIN HPTR"/>
    <property type="match status" value="1"/>
</dbReference>
<evidence type="ECO:0000313" key="14">
    <source>
        <dbReference type="Proteomes" id="UP000654279"/>
    </source>
</evidence>
<proteinExistence type="predicted"/>
<sequence>MIKLMIVDDEPLIRMAIKNLFDWEENGFEITGEASNGETALALIEKVPPDIIMTDIKMPRMDGIELISHVREKFPQIVVVVLSSYNDYEYVREAFVYGAVDYILKSDLDNDNFAKVICKLRDKYIADNDIKVDTLKKEKQIKRDIEYLREEFLRRMVKGQFSDQADLEHALAVYELHLREGSYLMCNVVLDYVDTEASEADLVAQRSTALDVLHEIFTFDGFYFNDSPNRYTMLLYMSSPSESQFMQDVYAFLNLLKNNLSRYLNVEVTAGLSKILSKQEKIPEAYRQAWEALRNHFYEGPGKTYHYSDLPQEEDEEALRRFNERENIQRVKEYLSRKDWDSIDAYIAEFQTFLRAHRYEERKVKELLINFFLLVQSEMIGQISADNALLYTNDKIYAKIMGCSTLKELESFMNDYITHLKDYCRQMTRDRYSRPISETIEYINRYFNQDITLTTISEKINMNPSYLSRLFLQETGMHFIDYITNLRIEKAKIYLKQKDCTMQEIGEMVGYANPKYFSQIFKKIVGMSPGQYRNHG</sequence>
<evidence type="ECO:0000256" key="5">
    <source>
        <dbReference type="ARBA" id="ARBA00023012"/>
    </source>
</evidence>
<dbReference type="GO" id="GO:0000160">
    <property type="term" value="P:phosphorelay signal transduction system"/>
    <property type="evidence" value="ECO:0007669"/>
    <property type="project" value="UniProtKB-KW"/>
</dbReference>
<name>A0A926D483_9FIRM</name>
<dbReference type="EMBL" id="JACRSO010000006">
    <property type="protein sequence ID" value="MBC8530055.1"/>
    <property type="molecule type" value="Genomic_DNA"/>
</dbReference>
<dbReference type="GO" id="GO:0005737">
    <property type="term" value="C:cytoplasm"/>
    <property type="evidence" value="ECO:0007669"/>
    <property type="project" value="UniProtKB-SubCell"/>
</dbReference>
<dbReference type="SMART" id="SM00342">
    <property type="entry name" value="HTH_ARAC"/>
    <property type="match status" value="1"/>
</dbReference>
<comment type="subcellular location">
    <subcellularLocation>
        <location evidence="1">Cytoplasm</location>
    </subcellularLocation>
</comment>
<dbReference type="Proteomes" id="UP000654279">
    <property type="component" value="Unassembled WGS sequence"/>
</dbReference>
<keyword evidence="5" id="KW-0902">Two-component regulatory system</keyword>
<dbReference type="InterPro" id="IPR051552">
    <property type="entry name" value="HptR"/>
</dbReference>
<keyword evidence="14" id="KW-1185">Reference proteome</keyword>
<keyword evidence="3" id="KW-0963">Cytoplasm</keyword>
<accession>A0A926D483</accession>
<evidence type="ECO:0000259" key="11">
    <source>
        <dbReference type="PROSITE" id="PS01124"/>
    </source>
</evidence>
<keyword evidence="4 10" id="KW-0597">Phosphoprotein</keyword>
<dbReference type="Pfam" id="PF00072">
    <property type="entry name" value="Response_reg"/>
    <property type="match status" value="1"/>
</dbReference>
<dbReference type="Pfam" id="PF12833">
    <property type="entry name" value="HTH_18"/>
    <property type="match status" value="1"/>
</dbReference>
<dbReference type="Gene3D" id="1.10.10.60">
    <property type="entry name" value="Homeodomain-like"/>
    <property type="match status" value="2"/>
</dbReference>
<dbReference type="PROSITE" id="PS50110">
    <property type="entry name" value="RESPONSE_REGULATORY"/>
    <property type="match status" value="1"/>
</dbReference>
<feature type="domain" description="Response regulatory" evidence="12">
    <location>
        <begin position="3"/>
        <end position="120"/>
    </location>
</feature>
<reference evidence="13" key="1">
    <citation type="submission" date="2020-08" db="EMBL/GenBank/DDBJ databases">
        <title>Genome public.</title>
        <authorList>
            <person name="Liu C."/>
            <person name="Sun Q."/>
        </authorList>
    </citation>
    <scope>NUCLEOTIDE SEQUENCE</scope>
    <source>
        <strain evidence="13">NSJ-44</strain>
    </source>
</reference>
<evidence type="ECO:0000259" key="12">
    <source>
        <dbReference type="PROSITE" id="PS50110"/>
    </source>
</evidence>
<dbReference type="RefSeq" id="WP_249285818.1">
    <property type="nucleotide sequence ID" value="NZ_JACRSO010000006.1"/>
</dbReference>
<protein>
    <recommendedName>
        <fullName evidence="2">Stage 0 sporulation protein A homolog</fullName>
    </recommendedName>
</protein>
<dbReference type="PRINTS" id="PR00032">
    <property type="entry name" value="HTHARAC"/>
</dbReference>
<dbReference type="InterPro" id="IPR018060">
    <property type="entry name" value="HTH_AraC"/>
</dbReference>
<evidence type="ECO:0000256" key="1">
    <source>
        <dbReference type="ARBA" id="ARBA00004496"/>
    </source>
</evidence>
<dbReference type="GO" id="GO:0003700">
    <property type="term" value="F:DNA-binding transcription factor activity"/>
    <property type="evidence" value="ECO:0007669"/>
    <property type="project" value="InterPro"/>
</dbReference>
<evidence type="ECO:0000256" key="3">
    <source>
        <dbReference type="ARBA" id="ARBA00022490"/>
    </source>
</evidence>
<dbReference type="SUPFAM" id="SSF46689">
    <property type="entry name" value="Homeodomain-like"/>
    <property type="match status" value="2"/>
</dbReference>
<dbReference type="CDD" id="cd17536">
    <property type="entry name" value="REC_YesN-like"/>
    <property type="match status" value="1"/>
</dbReference>
<evidence type="ECO:0000256" key="9">
    <source>
        <dbReference type="ARBA" id="ARBA00024867"/>
    </source>
</evidence>
<dbReference type="PANTHER" id="PTHR42713">
    <property type="entry name" value="HISTIDINE KINASE-RELATED"/>
    <property type="match status" value="1"/>
</dbReference>
<keyword evidence="7" id="KW-0238">DNA-binding</keyword>
<gene>
    <name evidence="13" type="ORF">H8699_11500</name>
</gene>
<organism evidence="13 14">
    <name type="scientific">Luoshenia tenuis</name>
    <dbReference type="NCBI Taxonomy" id="2763654"/>
    <lineage>
        <taxon>Bacteria</taxon>
        <taxon>Bacillati</taxon>
        <taxon>Bacillota</taxon>
        <taxon>Clostridia</taxon>
        <taxon>Christensenellales</taxon>
        <taxon>Christensenellaceae</taxon>
        <taxon>Luoshenia</taxon>
    </lineage>
</organism>
<evidence type="ECO:0000313" key="13">
    <source>
        <dbReference type="EMBL" id="MBC8530055.1"/>
    </source>
</evidence>
<evidence type="ECO:0000256" key="2">
    <source>
        <dbReference type="ARBA" id="ARBA00018672"/>
    </source>
</evidence>
<dbReference type="InterPro" id="IPR001789">
    <property type="entry name" value="Sig_transdc_resp-reg_receiver"/>
</dbReference>
<dbReference type="InterPro" id="IPR018062">
    <property type="entry name" value="HTH_AraC-typ_CS"/>
</dbReference>
<dbReference type="PROSITE" id="PS00041">
    <property type="entry name" value="HTH_ARAC_FAMILY_1"/>
    <property type="match status" value="1"/>
</dbReference>
<dbReference type="Gene3D" id="3.40.50.2300">
    <property type="match status" value="1"/>
</dbReference>
<feature type="modified residue" description="4-aspartylphosphate" evidence="10">
    <location>
        <position position="55"/>
    </location>
</feature>
<dbReference type="SUPFAM" id="SSF52172">
    <property type="entry name" value="CheY-like"/>
    <property type="match status" value="1"/>
</dbReference>
<dbReference type="AlphaFoldDB" id="A0A926D483"/>
<dbReference type="SMART" id="SM00448">
    <property type="entry name" value="REC"/>
    <property type="match status" value="1"/>
</dbReference>
<dbReference type="InterPro" id="IPR020449">
    <property type="entry name" value="Tscrpt_reg_AraC-type_HTH"/>
</dbReference>
<comment type="caution">
    <text evidence="13">The sequence shown here is derived from an EMBL/GenBank/DDBJ whole genome shotgun (WGS) entry which is preliminary data.</text>
</comment>
<dbReference type="PROSITE" id="PS01124">
    <property type="entry name" value="HTH_ARAC_FAMILY_2"/>
    <property type="match status" value="1"/>
</dbReference>
<keyword evidence="8" id="KW-0804">Transcription</keyword>
<dbReference type="GO" id="GO:0043565">
    <property type="term" value="F:sequence-specific DNA binding"/>
    <property type="evidence" value="ECO:0007669"/>
    <property type="project" value="InterPro"/>
</dbReference>
<keyword evidence="6" id="KW-0805">Transcription regulation</keyword>
<dbReference type="InterPro" id="IPR009057">
    <property type="entry name" value="Homeodomain-like_sf"/>
</dbReference>
<dbReference type="InterPro" id="IPR011006">
    <property type="entry name" value="CheY-like_superfamily"/>
</dbReference>
<evidence type="ECO:0000256" key="7">
    <source>
        <dbReference type="ARBA" id="ARBA00023125"/>
    </source>
</evidence>
<evidence type="ECO:0000256" key="4">
    <source>
        <dbReference type="ARBA" id="ARBA00022553"/>
    </source>
</evidence>
<evidence type="ECO:0000256" key="8">
    <source>
        <dbReference type="ARBA" id="ARBA00023163"/>
    </source>
</evidence>
<evidence type="ECO:0000256" key="10">
    <source>
        <dbReference type="PROSITE-ProRule" id="PRU00169"/>
    </source>
</evidence>
<feature type="domain" description="HTH araC/xylS-type" evidence="11">
    <location>
        <begin position="437"/>
        <end position="535"/>
    </location>
</feature>
<evidence type="ECO:0000256" key="6">
    <source>
        <dbReference type="ARBA" id="ARBA00023015"/>
    </source>
</evidence>
<comment type="function">
    <text evidence="9">May play the central regulatory role in sporulation. It may be an element of the effector pathway responsible for the activation of sporulation genes in response to nutritional stress. Spo0A may act in concert with spo0H (a sigma factor) to control the expression of some genes that are critical to the sporulation process.</text>
</comment>